<reference evidence="2" key="1">
    <citation type="submission" date="2022-11" db="UniProtKB">
        <authorList>
            <consortium name="WormBaseParasite"/>
        </authorList>
    </citation>
    <scope>IDENTIFICATION</scope>
</reference>
<evidence type="ECO:0000313" key="2">
    <source>
        <dbReference type="WBParaSite" id="JU765_v2.g15230.t1"/>
    </source>
</evidence>
<dbReference type="WBParaSite" id="JU765_v2.g15230.t1">
    <property type="protein sequence ID" value="JU765_v2.g15230.t1"/>
    <property type="gene ID" value="JU765_v2.g15230"/>
</dbReference>
<organism evidence="1 2">
    <name type="scientific">Panagrolaimus sp. JU765</name>
    <dbReference type="NCBI Taxonomy" id="591449"/>
    <lineage>
        <taxon>Eukaryota</taxon>
        <taxon>Metazoa</taxon>
        <taxon>Ecdysozoa</taxon>
        <taxon>Nematoda</taxon>
        <taxon>Chromadorea</taxon>
        <taxon>Rhabditida</taxon>
        <taxon>Tylenchina</taxon>
        <taxon>Panagrolaimomorpha</taxon>
        <taxon>Panagrolaimoidea</taxon>
        <taxon>Panagrolaimidae</taxon>
        <taxon>Panagrolaimus</taxon>
    </lineage>
</organism>
<sequence>KLDGDFVAFENDETLVSEATIAVFEQLGAGTSACPSETVSPELLNDANVVVESSMPVENSSLTFVPGTPATGKCAVTKRAEELLASLEIPKKEIPLTERYPHLAEAARADKEWRNCQRTTSTLINRKPFVEPSFVSFSDDVNGTEAHLSFSNASINSIGIQKQGNGFTHVFSSYVSDNVDLMR</sequence>
<name>A0AC34QCZ9_9BILA</name>
<protein>
    <submittedName>
        <fullName evidence="2">Uncharacterized protein</fullName>
    </submittedName>
</protein>
<accession>A0AC34QCZ9</accession>
<proteinExistence type="predicted"/>
<dbReference type="Proteomes" id="UP000887576">
    <property type="component" value="Unplaced"/>
</dbReference>
<evidence type="ECO:0000313" key="1">
    <source>
        <dbReference type="Proteomes" id="UP000887576"/>
    </source>
</evidence>